<evidence type="ECO:0000259" key="18">
    <source>
        <dbReference type="PROSITE" id="PS51745"/>
    </source>
</evidence>
<keyword evidence="11 14" id="KW-0067">ATP-binding</keyword>
<evidence type="ECO:0000256" key="1">
    <source>
        <dbReference type="ARBA" id="ARBA00005490"/>
    </source>
</evidence>
<keyword evidence="3" id="KW-0723">Serine/threonine-protein kinase</keyword>
<dbReference type="Gene3D" id="3.30.200.20">
    <property type="entry name" value="Phosphorylase Kinase, domain 1"/>
    <property type="match status" value="1"/>
</dbReference>
<dbReference type="SMART" id="SM00666">
    <property type="entry name" value="PB1"/>
    <property type="match status" value="1"/>
</dbReference>
<evidence type="ECO:0000256" key="12">
    <source>
        <dbReference type="ARBA" id="ARBA00047272"/>
    </source>
</evidence>
<dbReference type="InterPro" id="IPR008271">
    <property type="entry name" value="Ser/Thr_kinase_AS"/>
</dbReference>
<dbReference type="GO" id="GO:0008270">
    <property type="term" value="F:zinc ion binding"/>
    <property type="evidence" value="ECO:0007669"/>
    <property type="project" value="UniProtKB-KW"/>
</dbReference>
<dbReference type="PROSITE" id="PS51745">
    <property type="entry name" value="PB1"/>
    <property type="match status" value="1"/>
</dbReference>
<keyword evidence="6" id="KW-0479">Metal-binding</keyword>
<dbReference type="SUPFAM" id="SSF56112">
    <property type="entry name" value="Protein kinase-like (PK-like)"/>
    <property type="match status" value="1"/>
</dbReference>
<feature type="region of interest" description="Disordered" evidence="15">
    <location>
        <begin position="152"/>
        <end position="183"/>
    </location>
</feature>
<dbReference type="Pfam" id="PF00564">
    <property type="entry name" value="PB1"/>
    <property type="match status" value="1"/>
</dbReference>
<sequence>MPTLRDSTMSHPGENPHQVRVKAYYRGDIMITHFEPSISYEGLCSEVRDMCSMDNDQLFTMKWIDEEGDPCTVSSQLELEEALRLYELNKDSELIIHVFPCVPEKPGMPCSGEDKSIYRRGARRWRKLYYANGHAFQAKRFNRDPIIGRIDRGSTPEHADQVLDKKNSTESINHEGEEHEAVGSRVSGKAVSSLGLSDFDLLRVIGRGSYAKVLLVRLKKTERIYAMKVVKKELVNDDEDIDWVQTEKHVFEQASNHPLLVGLHSCFQTESRLFFVIEYVNGGDLMFHMQRQRKLPEEHARFYSAEISLALNYLHERGIIYRDLKLDNVLLDSEGHIKLTDYGMCKEGLRPGDTTSTFCGTPNYIAPEILRGEDYGFSVDWWALGVLMFEMMAGRSPFDIVGSSDNPDQNTEDYLFQVILEKQIRIPRSLSVKAASVLKGFLNKEPKERLGCHPQTGFADIMAHPFFRNVDWDLMEQKQVVPPFKPNISGEFGLDNFDAQFTNEPIQLTPDDDDVVKKIDQSEFEGFEYINPLLMSAEECV</sequence>
<dbReference type="PANTHER" id="PTHR24351">
    <property type="entry name" value="RIBOSOMAL PROTEIN S6 KINASE"/>
    <property type="match status" value="1"/>
</dbReference>
<dbReference type="SUPFAM" id="SSF54277">
    <property type="entry name" value="CAD &amp; PB1 domains"/>
    <property type="match status" value="1"/>
</dbReference>
<keyword evidence="5" id="KW-0808">Transferase</keyword>
<evidence type="ECO:0000256" key="5">
    <source>
        <dbReference type="ARBA" id="ARBA00022679"/>
    </source>
</evidence>
<dbReference type="PROSITE" id="PS50011">
    <property type="entry name" value="PROTEIN_KINASE_DOM"/>
    <property type="match status" value="1"/>
</dbReference>
<dbReference type="GO" id="GO:0005524">
    <property type="term" value="F:ATP binding"/>
    <property type="evidence" value="ECO:0007669"/>
    <property type="project" value="UniProtKB-UniRule"/>
</dbReference>
<keyword evidence="8" id="KW-0863">Zinc-finger</keyword>
<comment type="catalytic activity">
    <reaction evidence="12">
        <text>L-threonyl-[protein] + ATP = O-phospho-L-threonyl-[protein] + ADP + H(+)</text>
        <dbReference type="Rhea" id="RHEA:46608"/>
        <dbReference type="Rhea" id="RHEA-COMP:11060"/>
        <dbReference type="Rhea" id="RHEA-COMP:11605"/>
        <dbReference type="ChEBI" id="CHEBI:15378"/>
        <dbReference type="ChEBI" id="CHEBI:30013"/>
        <dbReference type="ChEBI" id="CHEBI:30616"/>
        <dbReference type="ChEBI" id="CHEBI:61977"/>
        <dbReference type="ChEBI" id="CHEBI:456216"/>
        <dbReference type="EC" id="2.7.11.13"/>
    </reaction>
</comment>
<dbReference type="InterPro" id="IPR034877">
    <property type="entry name" value="PB1_aPKC"/>
</dbReference>
<feature type="domain" description="AGC-kinase C-terminal" evidence="17">
    <location>
        <begin position="468"/>
        <end position="539"/>
    </location>
</feature>
<comment type="catalytic activity">
    <reaction evidence="13">
        <text>L-seryl-[protein] + ATP = O-phospho-L-seryl-[protein] + ADP + H(+)</text>
        <dbReference type="Rhea" id="RHEA:17989"/>
        <dbReference type="Rhea" id="RHEA-COMP:9863"/>
        <dbReference type="Rhea" id="RHEA-COMP:11604"/>
        <dbReference type="ChEBI" id="CHEBI:15378"/>
        <dbReference type="ChEBI" id="CHEBI:29999"/>
        <dbReference type="ChEBI" id="CHEBI:30616"/>
        <dbReference type="ChEBI" id="CHEBI:83421"/>
        <dbReference type="ChEBI" id="CHEBI:456216"/>
        <dbReference type="EC" id="2.7.11.13"/>
    </reaction>
</comment>
<feature type="domain" description="Protein kinase" evidence="16">
    <location>
        <begin position="199"/>
        <end position="467"/>
    </location>
</feature>
<dbReference type="SMART" id="SM00133">
    <property type="entry name" value="S_TK_X"/>
    <property type="match status" value="1"/>
</dbReference>
<evidence type="ECO:0000256" key="6">
    <source>
        <dbReference type="ARBA" id="ARBA00022723"/>
    </source>
</evidence>
<dbReference type="PROSITE" id="PS51285">
    <property type="entry name" value="AGC_KINASE_CTER"/>
    <property type="match status" value="1"/>
</dbReference>
<evidence type="ECO:0000313" key="20">
    <source>
        <dbReference type="Proteomes" id="UP001059041"/>
    </source>
</evidence>
<dbReference type="Gene3D" id="1.10.510.10">
    <property type="entry name" value="Transferase(Phosphotransferase) domain 1"/>
    <property type="match status" value="1"/>
</dbReference>
<dbReference type="InterPro" id="IPR000270">
    <property type="entry name" value="PB1_dom"/>
</dbReference>
<dbReference type="InterPro" id="IPR017892">
    <property type="entry name" value="Pkinase_C"/>
</dbReference>
<feature type="domain" description="PB1" evidence="18">
    <location>
        <begin position="18"/>
        <end position="101"/>
    </location>
</feature>
<dbReference type="FunFam" id="1.10.510.10:FF:000048">
    <property type="entry name" value="Protein kinase C"/>
    <property type="match status" value="1"/>
</dbReference>
<evidence type="ECO:0000259" key="17">
    <source>
        <dbReference type="PROSITE" id="PS51285"/>
    </source>
</evidence>
<comment type="caution">
    <text evidence="19">The sequence shown here is derived from an EMBL/GenBank/DDBJ whole genome shotgun (WGS) entry which is preliminary data.</text>
</comment>
<evidence type="ECO:0000259" key="16">
    <source>
        <dbReference type="PROSITE" id="PS50011"/>
    </source>
</evidence>
<keyword evidence="9 19" id="KW-0418">Kinase</keyword>
<dbReference type="PROSITE" id="PS00108">
    <property type="entry name" value="PROTEIN_KINASE_ST"/>
    <property type="match status" value="1"/>
</dbReference>
<keyword evidence="20" id="KW-1185">Reference proteome</keyword>
<dbReference type="InterPro" id="IPR011009">
    <property type="entry name" value="Kinase-like_dom_sf"/>
</dbReference>
<dbReference type="Pfam" id="PF00433">
    <property type="entry name" value="Pkinase_C"/>
    <property type="match status" value="1"/>
</dbReference>
<evidence type="ECO:0000256" key="8">
    <source>
        <dbReference type="ARBA" id="ARBA00022771"/>
    </source>
</evidence>
<dbReference type="FunFam" id="3.10.20.90:FF:000071">
    <property type="entry name" value="Protein kinase C"/>
    <property type="match status" value="1"/>
</dbReference>
<evidence type="ECO:0000313" key="19">
    <source>
        <dbReference type="EMBL" id="KAI7810007.1"/>
    </source>
</evidence>
<evidence type="ECO:0000256" key="9">
    <source>
        <dbReference type="ARBA" id="ARBA00022777"/>
    </source>
</evidence>
<dbReference type="InterPro" id="IPR000961">
    <property type="entry name" value="AGC-kinase_C"/>
</dbReference>
<gene>
    <name evidence="19" type="ORF">IRJ41_020704</name>
</gene>
<dbReference type="CDD" id="cd06404">
    <property type="entry name" value="PB1_aPKC"/>
    <property type="match status" value="1"/>
</dbReference>
<evidence type="ECO:0000256" key="10">
    <source>
        <dbReference type="ARBA" id="ARBA00022833"/>
    </source>
</evidence>
<dbReference type="InterPro" id="IPR017441">
    <property type="entry name" value="Protein_kinase_ATP_BS"/>
</dbReference>
<dbReference type="PROSITE" id="PS00107">
    <property type="entry name" value="PROTEIN_KINASE_ATP"/>
    <property type="match status" value="1"/>
</dbReference>
<dbReference type="Gene3D" id="3.10.20.90">
    <property type="entry name" value="Phosphatidylinositol 3-kinase Catalytic Subunit, Chain A, domain 1"/>
    <property type="match status" value="1"/>
</dbReference>
<proteinExistence type="inferred from homology"/>
<evidence type="ECO:0000256" key="11">
    <source>
        <dbReference type="ARBA" id="ARBA00022840"/>
    </source>
</evidence>
<feature type="compositionally biased region" description="Basic and acidic residues" evidence="15">
    <location>
        <begin position="152"/>
        <end position="182"/>
    </location>
</feature>
<accession>A0A9W7WWZ3</accession>
<feature type="binding site" evidence="14">
    <location>
        <position position="232"/>
    </location>
    <ligand>
        <name>ATP</name>
        <dbReference type="ChEBI" id="CHEBI:30616"/>
    </ligand>
</feature>
<reference evidence="19" key="1">
    <citation type="submission" date="2021-02" db="EMBL/GenBank/DDBJ databases">
        <title>Comparative genomics reveals that relaxation of natural selection precedes convergent phenotypic evolution of cavefish.</title>
        <authorList>
            <person name="Peng Z."/>
        </authorList>
    </citation>
    <scope>NUCLEOTIDE SEQUENCE</scope>
    <source>
        <tissue evidence="19">Muscle</tissue>
    </source>
</reference>
<dbReference type="FunFam" id="3.30.200.20:FF:000070">
    <property type="entry name" value="Protein kinase C"/>
    <property type="match status" value="1"/>
</dbReference>
<dbReference type="InterPro" id="IPR053793">
    <property type="entry name" value="PB1-like"/>
</dbReference>
<protein>
    <recommendedName>
        <fullName evidence="2">protein kinase C</fullName>
        <ecNumber evidence="2">2.7.11.13</ecNumber>
    </recommendedName>
</protein>
<dbReference type="InterPro" id="IPR000719">
    <property type="entry name" value="Prot_kinase_dom"/>
</dbReference>
<dbReference type="AlphaFoldDB" id="A0A9W7WWZ3"/>
<evidence type="ECO:0000256" key="4">
    <source>
        <dbReference type="ARBA" id="ARBA00022553"/>
    </source>
</evidence>
<dbReference type="SMART" id="SM00220">
    <property type="entry name" value="S_TKc"/>
    <property type="match status" value="1"/>
</dbReference>
<keyword evidence="10" id="KW-0862">Zinc</keyword>
<dbReference type="GO" id="GO:0004697">
    <property type="term" value="F:diacylglycerol-dependent serine/threonine kinase activity"/>
    <property type="evidence" value="ECO:0007669"/>
    <property type="project" value="UniProtKB-EC"/>
</dbReference>
<dbReference type="EMBL" id="JAFHDT010000005">
    <property type="protein sequence ID" value="KAI7810007.1"/>
    <property type="molecule type" value="Genomic_DNA"/>
</dbReference>
<keyword evidence="4" id="KW-0597">Phosphoprotein</keyword>
<name>A0A9W7WWZ3_TRIRA</name>
<evidence type="ECO:0000256" key="2">
    <source>
        <dbReference type="ARBA" id="ARBA00012429"/>
    </source>
</evidence>
<evidence type="ECO:0000256" key="3">
    <source>
        <dbReference type="ARBA" id="ARBA00022527"/>
    </source>
</evidence>
<dbReference type="EC" id="2.7.11.13" evidence="2"/>
<organism evidence="19 20">
    <name type="scientific">Triplophysa rosa</name>
    <name type="common">Cave loach</name>
    <dbReference type="NCBI Taxonomy" id="992332"/>
    <lineage>
        <taxon>Eukaryota</taxon>
        <taxon>Metazoa</taxon>
        <taxon>Chordata</taxon>
        <taxon>Craniata</taxon>
        <taxon>Vertebrata</taxon>
        <taxon>Euteleostomi</taxon>
        <taxon>Actinopterygii</taxon>
        <taxon>Neopterygii</taxon>
        <taxon>Teleostei</taxon>
        <taxon>Ostariophysi</taxon>
        <taxon>Cypriniformes</taxon>
        <taxon>Nemacheilidae</taxon>
        <taxon>Triplophysa</taxon>
    </lineage>
</organism>
<dbReference type="Proteomes" id="UP001059041">
    <property type="component" value="Linkage Group LG5"/>
</dbReference>
<evidence type="ECO:0000256" key="13">
    <source>
        <dbReference type="ARBA" id="ARBA00047470"/>
    </source>
</evidence>
<evidence type="ECO:0000256" key="7">
    <source>
        <dbReference type="ARBA" id="ARBA00022741"/>
    </source>
</evidence>
<dbReference type="Pfam" id="PF00069">
    <property type="entry name" value="Pkinase"/>
    <property type="match status" value="1"/>
</dbReference>
<keyword evidence="7 14" id="KW-0547">Nucleotide-binding</keyword>
<evidence type="ECO:0000256" key="15">
    <source>
        <dbReference type="SAM" id="MobiDB-lite"/>
    </source>
</evidence>
<evidence type="ECO:0000256" key="14">
    <source>
        <dbReference type="PROSITE-ProRule" id="PRU10141"/>
    </source>
</evidence>
<comment type="similarity">
    <text evidence="1">Belongs to the protein kinase superfamily. AGC Ser/Thr protein kinase family. PKC subfamily.</text>
</comment>